<evidence type="ECO:0000313" key="3">
    <source>
        <dbReference type="EMBL" id="OIJ68940.1"/>
    </source>
</evidence>
<dbReference type="PANTHER" id="PTHR46844:SF1">
    <property type="entry name" value="SLR5058 PROTEIN"/>
    <property type="match status" value="1"/>
</dbReference>
<evidence type="ECO:0000259" key="2">
    <source>
        <dbReference type="PROSITE" id="PS50837"/>
    </source>
</evidence>
<keyword evidence="4" id="KW-1185">Reference proteome</keyword>
<reference evidence="3" key="1">
    <citation type="submission" date="2016-10" db="EMBL/GenBank/DDBJ databases">
        <title>Genome sequence of Streptomyces mangrovisoli MUSC 149.</title>
        <authorList>
            <person name="Lee L.-H."/>
            <person name="Ser H.-L."/>
        </authorList>
    </citation>
    <scope>NUCLEOTIDE SEQUENCE [LARGE SCALE GENOMIC DNA]</scope>
    <source>
        <strain evidence="3">MUSC 149</strain>
    </source>
</reference>
<organism evidence="3 4">
    <name type="scientific">Streptomyces mangrovisoli</name>
    <dbReference type="NCBI Taxonomy" id="1428628"/>
    <lineage>
        <taxon>Bacteria</taxon>
        <taxon>Bacillati</taxon>
        <taxon>Actinomycetota</taxon>
        <taxon>Actinomycetes</taxon>
        <taxon>Kitasatosporales</taxon>
        <taxon>Streptomycetaceae</taxon>
        <taxon>Streptomyces</taxon>
    </lineage>
</organism>
<gene>
    <name evidence="3" type="ORF">WN71_005650</name>
</gene>
<proteinExistence type="predicted"/>
<dbReference type="Gene3D" id="3.40.50.300">
    <property type="entry name" value="P-loop containing nucleotide triphosphate hydrolases"/>
    <property type="match status" value="1"/>
</dbReference>
<feature type="region of interest" description="Disordered" evidence="1">
    <location>
        <begin position="622"/>
        <end position="642"/>
    </location>
</feature>
<dbReference type="InterPro" id="IPR027417">
    <property type="entry name" value="P-loop_NTPase"/>
</dbReference>
<feature type="domain" description="NACHT" evidence="2">
    <location>
        <begin position="162"/>
        <end position="287"/>
    </location>
</feature>
<dbReference type="AlphaFoldDB" id="A0A1J4P5C1"/>
<dbReference type="PROSITE" id="PS50837">
    <property type="entry name" value="NACHT"/>
    <property type="match status" value="1"/>
</dbReference>
<dbReference type="SUPFAM" id="SSF52540">
    <property type="entry name" value="P-loop containing nucleoside triphosphate hydrolases"/>
    <property type="match status" value="1"/>
</dbReference>
<dbReference type="STRING" id="1428628.WN71_005650"/>
<dbReference type="InterPro" id="IPR007111">
    <property type="entry name" value="NACHT_NTPase"/>
</dbReference>
<name>A0A1J4P5C1_9ACTN</name>
<dbReference type="PANTHER" id="PTHR46844">
    <property type="entry name" value="SLR5058 PROTEIN"/>
    <property type="match status" value="1"/>
</dbReference>
<evidence type="ECO:0000313" key="4">
    <source>
        <dbReference type="Proteomes" id="UP000034196"/>
    </source>
</evidence>
<sequence>MPRAGLLALGTLVPGAAGITYRSAVARHPVLTVGALLVWEALLLGAAFTGKVFGDLEKRWVGRTAEALDRRLLWRASHRVYLRQLRANVQDMETVGIATQGEFVLRMRQVYVDVGLTPQTPHAAAREPYLGTVPGGRTAAGAGRRRSLESVLGDAEQEGAARLFALIGGPGSGKTTLARGTALRLCERQWPSRRGRLPVLLYLRDHARALLAEDPPGLGAVACQATWLREKVPPGWLERQLERGRCLVLLDGLDEVADPAERGRVVAWVEQQRARHPENIFLVTSRPHGYQSKPLTGAEVLQVQRFTPEQVERFLHQWSYAVECRARAETGREVRAIADRQAADLMTRLRTRPALYDLSANPLLLTMTANVHRYRGALPGSRAELYAEMCDVLLHRRAEARGLSDATGLEGRHKRHVVQRLALAMMKGRARDWPLARAARAIQTALREVPGAVTPEVFLDEARKSGLLVEREQGVYGFAHLTLQEYLAAAQLGTSRTGKRSLAATVDDPWWRETILLWAADNDATAIVDACYRSGSIQTLALAFDCVDQARTVAPETRERLESLLTPSGSATDPALRALTAGILATRSLREVVTLDENTVLCANPVSATLYELFVRTEEARGLHHPPAARRTSDGDGPAVGMEGEDAERFVEWLRGVTGDSSHRLPTTAELTGYAHPAAGSHTVWTSDDGGVRLHRTPGVAWPYAADSSLEVRIPAELAEHDLYLCLLSMQQRYRVVIGDWAHAFSRALAPDRPSPPVAQLVPVVALARELARAQEWITDSRPQDATWSVLADRIARLQKCMGPDVDYLPTVHLMQDAGGPRDASFRLNLEELLDDHLGQVVVEAQELGLDPAADTSVVQLTSVLTDCLAQIPAPTEWQFLRPSEESRSLVQALVMNGLVSDAPAPRSASEQLDFALDLGLRYSPTHMRILPTALDALFAGWSPPAKPMDVLPDLTRVAARARQAHSGTGLVPVPENAAAALRGARYAMPGTSRLGLLMGDLTEVLTDLSERRSPMDRRSLALVRFALIAALIEIHEEQPLGTAGVLVHMALQHVAAHHPVTATLPQANQILLIARSEP</sequence>
<dbReference type="EMBL" id="LAVA02000011">
    <property type="protein sequence ID" value="OIJ68940.1"/>
    <property type="molecule type" value="Genomic_DNA"/>
</dbReference>
<comment type="caution">
    <text evidence="3">The sequence shown here is derived from an EMBL/GenBank/DDBJ whole genome shotgun (WGS) entry which is preliminary data.</text>
</comment>
<accession>A0A1J4P5C1</accession>
<dbReference type="Proteomes" id="UP000034196">
    <property type="component" value="Unassembled WGS sequence"/>
</dbReference>
<evidence type="ECO:0000256" key="1">
    <source>
        <dbReference type="SAM" id="MobiDB-lite"/>
    </source>
</evidence>
<protein>
    <recommendedName>
        <fullName evidence="2">NACHT domain-containing protein</fullName>
    </recommendedName>
</protein>
<dbReference type="Pfam" id="PF05729">
    <property type="entry name" value="NACHT"/>
    <property type="match status" value="1"/>
</dbReference>